<comment type="subcellular location">
    <subcellularLocation>
        <location evidence="1">Cell envelope</location>
    </subcellularLocation>
</comment>
<sequence length="334" mass="37716">MKARYFYIAMVVALMSFSAMRYHKLFSPPPYFPKPQYNFKTNPLDSATVELGRALFYDPVLSADNSISCASCHSPYNAFAHTDHPLSHGIADSVGTRNAPALFNLAWQSAFMWDGGVNHLDMQALAPISHPKEMGSSINRVIDKLRKSGRYKKIFIATYGDSSITSSKILKALAQFQLTLVSAGSKYDRVRTGKEKFTPQEKRGYTLFRLNCSGCHPEPLFSTYAFENNGLPAAATLNDFGRYSVTKRESDKNRFKVPSLRNLSYTYPYMHDGRFSTLNQVMAHYSNNFSGNNSLNKFITISSGEKVDLISFLLTLNDKEFVFDKKHQFTKITE</sequence>
<evidence type="ECO:0000256" key="3">
    <source>
        <dbReference type="ARBA" id="ARBA00023002"/>
    </source>
</evidence>
<accession>A0A255ZXS6</accession>
<comment type="caution">
    <text evidence="7">The sequence shown here is derived from an EMBL/GenBank/DDBJ whole genome shotgun (WGS) entry which is preliminary data.</text>
</comment>
<gene>
    <name evidence="7" type="ORF">CHU92_01870</name>
</gene>
<dbReference type="InterPro" id="IPR004852">
    <property type="entry name" value="Di-haem_cyt_c_peroxidsae"/>
</dbReference>
<dbReference type="PANTHER" id="PTHR30600:SF10">
    <property type="entry name" value="BLL6722 PROTEIN"/>
    <property type="match status" value="1"/>
</dbReference>
<feature type="binding site" description="axial binding residue" evidence="5">
    <location>
        <position position="216"/>
    </location>
    <ligand>
        <name>heme c</name>
        <dbReference type="ChEBI" id="CHEBI:61717"/>
        <label>2</label>
    </ligand>
    <ligandPart>
        <name>Fe</name>
        <dbReference type="ChEBI" id="CHEBI:18248"/>
    </ligandPart>
</feature>
<comment type="PTM">
    <text evidence="4">Binds 2 heme groups per subunit.</text>
</comment>
<comment type="cofactor">
    <cofactor evidence="4">
        <name>heme</name>
        <dbReference type="ChEBI" id="CHEBI:30413"/>
    </cofactor>
    <text evidence="4">Binds 2 heme groups.</text>
</comment>
<dbReference type="SUPFAM" id="SSF46626">
    <property type="entry name" value="Cytochrome c"/>
    <property type="match status" value="2"/>
</dbReference>
<dbReference type="AlphaFoldDB" id="A0A255ZXS6"/>
<dbReference type="PIRSF" id="PIRSF000294">
    <property type="entry name" value="Cytochrome-c_peroxidase"/>
    <property type="match status" value="1"/>
</dbReference>
<dbReference type="GO" id="GO:0030313">
    <property type="term" value="C:cell envelope"/>
    <property type="evidence" value="ECO:0007669"/>
    <property type="project" value="UniProtKB-SubCell"/>
</dbReference>
<keyword evidence="3" id="KW-0560">Oxidoreductase</keyword>
<dbReference type="InterPro" id="IPR051395">
    <property type="entry name" value="Cytochrome_c_Peroxidase/MauG"/>
</dbReference>
<dbReference type="GO" id="GO:0046872">
    <property type="term" value="F:metal ion binding"/>
    <property type="evidence" value="ECO:0007669"/>
    <property type="project" value="UniProtKB-KW"/>
</dbReference>
<dbReference type="Pfam" id="PF03150">
    <property type="entry name" value="CCP_MauG"/>
    <property type="match status" value="1"/>
</dbReference>
<dbReference type="Gene3D" id="1.10.760.10">
    <property type="entry name" value="Cytochrome c-like domain"/>
    <property type="match status" value="2"/>
</dbReference>
<evidence type="ECO:0000256" key="2">
    <source>
        <dbReference type="ARBA" id="ARBA00022729"/>
    </source>
</evidence>
<feature type="domain" description="Di-haem cytochrome c peroxidase" evidence="6">
    <location>
        <begin position="47"/>
        <end position="195"/>
    </location>
</feature>
<evidence type="ECO:0000256" key="5">
    <source>
        <dbReference type="PIRSR" id="PIRSR000294-2"/>
    </source>
</evidence>
<feature type="binding site" description="covalent" evidence="4">
    <location>
        <position position="72"/>
    </location>
    <ligand>
        <name>heme c</name>
        <dbReference type="ChEBI" id="CHEBI:61717"/>
        <label>1</label>
    </ligand>
</feature>
<dbReference type="InterPro" id="IPR036909">
    <property type="entry name" value="Cyt_c-like_dom_sf"/>
</dbReference>
<dbReference type="PANTHER" id="PTHR30600">
    <property type="entry name" value="CYTOCHROME C PEROXIDASE-RELATED"/>
    <property type="match status" value="1"/>
</dbReference>
<dbReference type="InterPro" id="IPR026259">
    <property type="entry name" value="MauG/Cytc_peroxidase"/>
</dbReference>
<keyword evidence="2" id="KW-0732">Signal</keyword>
<name>A0A255ZXS6_9FLAO</name>
<dbReference type="Proteomes" id="UP000216605">
    <property type="component" value="Unassembled WGS sequence"/>
</dbReference>
<dbReference type="RefSeq" id="WP_094412034.1">
    <property type="nucleotide sequence ID" value="NZ_NOXV01000135.1"/>
</dbReference>
<evidence type="ECO:0000259" key="6">
    <source>
        <dbReference type="Pfam" id="PF03150"/>
    </source>
</evidence>
<dbReference type="GO" id="GO:0004130">
    <property type="term" value="F:cytochrome-c peroxidase activity"/>
    <property type="evidence" value="ECO:0007669"/>
    <property type="project" value="TreeGrafter"/>
</dbReference>
<dbReference type="EMBL" id="NOXV01000135">
    <property type="protein sequence ID" value="OYQ45600.1"/>
    <property type="molecule type" value="Genomic_DNA"/>
</dbReference>
<feature type="binding site" description="axial binding residue" evidence="5">
    <location>
        <position position="73"/>
    </location>
    <ligand>
        <name>heme c</name>
        <dbReference type="ChEBI" id="CHEBI:61717"/>
        <label>1</label>
    </ligand>
    <ligandPart>
        <name>Fe</name>
        <dbReference type="ChEBI" id="CHEBI:18248"/>
    </ligandPart>
</feature>
<keyword evidence="5" id="KW-0479">Metal-binding</keyword>
<evidence type="ECO:0000256" key="4">
    <source>
        <dbReference type="PIRSR" id="PIRSR000294-1"/>
    </source>
</evidence>
<organism evidence="7 8">
    <name type="scientific">Flavobacterium cyanobacteriorum</name>
    <dbReference type="NCBI Taxonomy" id="2022802"/>
    <lineage>
        <taxon>Bacteria</taxon>
        <taxon>Pseudomonadati</taxon>
        <taxon>Bacteroidota</taxon>
        <taxon>Flavobacteriia</taxon>
        <taxon>Flavobacteriales</taxon>
        <taxon>Flavobacteriaceae</taxon>
        <taxon>Flavobacterium</taxon>
    </lineage>
</organism>
<evidence type="ECO:0000256" key="1">
    <source>
        <dbReference type="ARBA" id="ARBA00004196"/>
    </source>
</evidence>
<reference evidence="7 8" key="1">
    <citation type="submission" date="2017-07" db="EMBL/GenBank/DDBJ databases">
        <title>Flavobacterium cyanobacteriorum sp. nov., isolated from cyanobacterial aggregates in a eutrophic lake.</title>
        <authorList>
            <person name="Cai H."/>
        </authorList>
    </citation>
    <scope>NUCLEOTIDE SEQUENCE [LARGE SCALE GENOMIC DNA]</scope>
    <source>
        <strain evidence="7 8">TH021</strain>
    </source>
</reference>
<proteinExistence type="predicted"/>
<dbReference type="OrthoDB" id="9805202at2"/>
<keyword evidence="7" id="KW-0575">Peroxidase</keyword>
<dbReference type="GO" id="GO:0020037">
    <property type="term" value="F:heme binding"/>
    <property type="evidence" value="ECO:0007669"/>
    <property type="project" value="InterPro"/>
</dbReference>
<feature type="binding site" description="covalent" evidence="4">
    <location>
        <position position="69"/>
    </location>
    <ligand>
        <name>heme c</name>
        <dbReference type="ChEBI" id="CHEBI:61717"/>
        <label>1</label>
    </ligand>
</feature>
<keyword evidence="5" id="KW-0408">Iron</keyword>
<keyword evidence="8" id="KW-1185">Reference proteome</keyword>
<keyword evidence="4" id="KW-0349">Heme</keyword>
<evidence type="ECO:0000313" key="8">
    <source>
        <dbReference type="Proteomes" id="UP000216605"/>
    </source>
</evidence>
<feature type="binding site" description="covalent" evidence="4">
    <location>
        <position position="212"/>
    </location>
    <ligand>
        <name>heme c</name>
        <dbReference type="ChEBI" id="CHEBI:61717"/>
        <label>2</label>
    </ligand>
</feature>
<dbReference type="GO" id="GO:0009055">
    <property type="term" value="F:electron transfer activity"/>
    <property type="evidence" value="ECO:0007669"/>
    <property type="project" value="InterPro"/>
</dbReference>
<protein>
    <submittedName>
        <fullName evidence="7">Cytochrome-c peroxidase</fullName>
    </submittedName>
</protein>
<feature type="binding site" description="covalent" evidence="4">
    <location>
        <position position="215"/>
    </location>
    <ligand>
        <name>heme c</name>
        <dbReference type="ChEBI" id="CHEBI:61717"/>
        <label>2</label>
    </ligand>
</feature>
<evidence type="ECO:0000313" key="7">
    <source>
        <dbReference type="EMBL" id="OYQ45600.1"/>
    </source>
</evidence>